<dbReference type="Pfam" id="PF16987">
    <property type="entry name" value="KIX_2"/>
    <property type="match status" value="1"/>
</dbReference>
<feature type="compositionally biased region" description="Low complexity" evidence="3">
    <location>
        <begin position="58"/>
        <end position="70"/>
    </location>
</feature>
<organism evidence="5">
    <name type="scientific">Picea sitchensis</name>
    <name type="common">Sitka spruce</name>
    <name type="synonym">Pinus sitchensis</name>
    <dbReference type="NCBI Taxonomy" id="3332"/>
    <lineage>
        <taxon>Eukaryota</taxon>
        <taxon>Viridiplantae</taxon>
        <taxon>Streptophyta</taxon>
        <taxon>Embryophyta</taxon>
        <taxon>Tracheophyta</taxon>
        <taxon>Spermatophyta</taxon>
        <taxon>Pinopsida</taxon>
        <taxon>Pinidae</taxon>
        <taxon>Conifers I</taxon>
        <taxon>Pinales</taxon>
        <taxon>Pinaceae</taxon>
        <taxon>Picea</taxon>
    </lineage>
</organism>
<feature type="domain" description="Mediator complex subunit 15 KIX" evidence="4">
    <location>
        <begin position="1"/>
        <end position="55"/>
    </location>
</feature>
<dbReference type="GO" id="GO:0003712">
    <property type="term" value="F:transcription coregulator activity"/>
    <property type="evidence" value="ECO:0007669"/>
    <property type="project" value="InterPro"/>
</dbReference>
<name>D5ADA1_PICSI</name>
<evidence type="ECO:0000256" key="2">
    <source>
        <dbReference type="ARBA" id="ARBA00023242"/>
    </source>
</evidence>
<protein>
    <recommendedName>
        <fullName evidence="4">Mediator complex subunit 15 KIX domain-containing protein</fullName>
    </recommendedName>
</protein>
<evidence type="ECO:0000259" key="4">
    <source>
        <dbReference type="Pfam" id="PF16987"/>
    </source>
</evidence>
<dbReference type="AlphaFoldDB" id="D5ADA1"/>
<evidence type="ECO:0000256" key="3">
    <source>
        <dbReference type="SAM" id="MobiDB-lite"/>
    </source>
</evidence>
<dbReference type="GO" id="GO:0006355">
    <property type="term" value="P:regulation of DNA-templated transcription"/>
    <property type="evidence" value="ECO:0007669"/>
    <property type="project" value="InterPro"/>
</dbReference>
<dbReference type="Gene3D" id="1.10.246.20">
    <property type="entry name" value="Coactivator CBP, KIX domain"/>
    <property type="match status" value="1"/>
</dbReference>
<accession>D5ADA1</accession>
<dbReference type="GO" id="GO:0005634">
    <property type="term" value="C:nucleus"/>
    <property type="evidence" value="ECO:0007669"/>
    <property type="project" value="UniProtKB-SubCell"/>
</dbReference>
<proteinExistence type="evidence at transcript level"/>
<keyword evidence="2" id="KW-0539">Nucleus</keyword>
<sequence>MDTLQRHTTQTGADSMNELKKIALQFEENIYTVAMNQQNYQRRISLKMLSLESKAIRPSNHSPSSSPGNNQRPLDPATKSQGYVLSRVTRIIYKAFNEM</sequence>
<dbReference type="InterPro" id="IPR036529">
    <property type="entry name" value="KIX_dom_sf"/>
</dbReference>
<evidence type="ECO:0000256" key="1">
    <source>
        <dbReference type="ARBA" id="ARBA00004123"/>
    </source>
</evidence>
<evidence type="ECO:0000313" key="5">
    <source>
        <dbReference type="EMBL" id="ADE77520.1"/>
    </source>
</evidence>
<comment type="subcellular location">
    <subcellularLocation>
        <location evidence="1">Nucleus</location>
    </subcellularLocation>
</comment>
<reference evidence="5" key="1">
    <citation type="submission" date="2010-04" db="EMBL/GenBank/DDBJ databases">
        <authorList>
            <person name="Reid K.E."/>
            <person name="Liao N."/>
            <person name="Chan S."/>
            <person name="Docking R."/>
            <person name="Taylor G."/>
            <person name="Moore R."/>
            <person name="Mayo M."/>
            <person name="Munro S."/>
            <person name="King J."/>
            <person name="Yanchuk A."/>
            <person name="Holt R."/>
            <person name="Jones S."/>
            <person name="Marra M."/>
            <person name="Ritland C.E."/>
            <person name="Ritland K."/>
            <person name="Bohlmann J."/>
        </authorList>
    </citation>
    <scope>NUCLEOTIDE SEQUENCE</scope>
    <source>
        <tissue evidence="5">Bud</tissue>
    </source>
</reference>
<feature type="region of interest" description="Disordered" evidence="3">
    <location>
        <begin position="54"/>
        <end position="80"/>
    </location>
</feature>
<dbReference type="InterPro" id="IPR036546">
    <property type="entry name" value="MED15_KIX"/>
</dbReference>
<dbReference type="OMA" id="CIYKMET"/>
<dbReference type="EMBL" id="BT124255">
    <property type="protein sequence ID" value="ADE77520.1"/>
    <property type="molecule type" value="mRNA"/>
</dbReference>